<feature type="compositionally biased region" description="Polar residues" evidence="7">
    <location>
        <begin position="11"/>
        <end position="21"/>
    </location>
</feature>
<protein>
    <recommendedName>
        <fullName evidence="8">PCI domain-containing protein</fullName>
    </recommendedName>
</protein>
<evidence type="ECO:0000256" key="4">
    <source>
        <dbReference type="ARBA" id="ARBA00022490"/>
    </source>
</evidence>
<comment type="caution">
    <text evidence="9">The sequence shown here is derived from an EMBL/GenBank/DDBJ whole genome shotgun (WGS) entry which is preliminary data.</text>
</comment>
<proteinExistence type="inferred from homology"/>
<dbReference type="GO" id="GO:0008180">
    <property type="term" value="C:COP9 signalosome"/>
    <property type="evidence" value="ECO:0007669"/>
    <property type="project" value="UniProtKB-KW"/>
</dbReference>
<dbReference type="VEuPathDB" id="FungiDB:TRICI_004009"/>
<name>A0A642V8D4_9ASCO</name>
<evidence type="ECO:0000256" key="6">
    <source>
        <dbReference type="ARBA" id="ARBA00023242"/>
    </source>
</evidence>
<feature type="domain" description="PCI" evidence="8">
    <location>
        <begin position="220"/>
        <end position="388"/>
    </location>
</feature>
<dbReference type="PROSITE" id="PS50250">
    <property type="entry name" value="PCI"/>
    <property type="match status" value="1"/>
</dbReference>
<evidence type="ECO:0000256" key="2">
    <source>
        <dbReference type="ARBA" id="ARBA00004496"/>
    </source>
</evidence>
<evidence type="ECO:0000256" key="1">
    <source>
        <dbReference type="ARBA" id="ARBA00004123"/>
    </source>
</evidence>
<dbReference type="InterPro" id="IPR019585">
    <property type="entry name" value="Rpn7/CSN1"/>
</dbReference>
<dbReference type="PANTHER" id="PTHR14145">
    <property type="entry name" value="26S PROTESOME SUBUNIT 6"/>
    <property type="match status" value="1"/>
</dbReference>
<dbReference type="GO" id="GO:0008541">
    <property type="term" value="C:proteasome regulatory particle, lid subcomplex"/>
    <property type="evidence" value="ECO:0007669"/>
    <property type="project" value="UniProtKB-ARBA"/>
</dbReference>
<accession>A0A642V8D4</accession>
<dbReference type="InterPro" id="IPR036390">
    <property type="entry name" value="WH_DNA-bd_sf"/>
</dbReference>
<comment type="subcellular location">
    <subcellularLocation>
        <location evidence="2">Cytoplasm</location>
    </subcellularLocation>
    <subcellularLocation>
        <location evidence="1">Nucleus</location>
    </subcellularLocation>
</comment>
<evidence type="ECO:0000256" key="3">
    <source>
        <dbReference type="ARBA" id="ARBA00008793"/>
    </source>
</evidence>
<feature type="region of interest" description="Disordered" evidence="7">
    <location>
        <begin position="1"/>
        <end position="24"/>
    </location>
</feature>
<evidence type="ECO:0000256" key="7">
    <source>
        <dbReference type="SAM" id="MobiDB-lite"/>
    </source>
</evidence>
<dbReference type="EMBL" id="SWFS01000299">
    <property type="protein sequence ID" value="KAA8910866.1"/>
    <property type="molecule type" value="Genomic_DNA"/>
</dbReference>
<dbReference type="Gene3D" id="1.25.40.570">
    <property type="match status" value="1"/>
</dbReference>
<sequence length="425" mass="47499">MNADSDPQPIQEDTPSDSVGQPSYDLDEYVQNYTGPIKVARLGFIARNCAALSERALELAIEELKKSTKNVHLYKGLVSEMQQVNPANPHAVLDNEWITTTNGHNNHQHEQLEKNLQKASTTVVNSAIADAHGALADYFIDSGNYSSAIRHCHQENESRVENADNFDASKLSWLNLLSDNMSQARALSNKRLAFDDGQIDEESTVKLRMIQALGYFHGGDFEDTAASILRMESTAGDPTVASASDMAIICALCAMACFDRESLKFLAHKDPTFAGLTEDVPYVREMVVCFLTSNYSRLFDLLQTYENDMKLDMYISKQLGELYRSIRSRAMTQYLSVFSELPISTMSATFGQDDRALLLELKELIEQNNLNVKIDCKNEKIVLNSGVGFGEVYEKTTALAETYRSDTRVLMWSAEVLKYPDDLAT</sequence>
<reference evidence="9" key="1">
    <citation type="journal article" date="2019" name="G3 (Bethesda)">
        <title>Genome Assemblies of Two Rare Opportunistic Yeast Pathogens: Diutina rugosa (syn. Candida rugosa) and Trichomonascus ciferrii (syn. Candida ciferrii).</title>
        <authorList>
            <person name="Mixao V."/>
            <person name="Saus E."/>
            <person name="Hansen A.P."/>
            <person name="Lass-Florl C."/>
            <person name="Gabaldon T."/>
        </authorList>
    </citation>
    <scope>NUCLEOTIDE SEQUENCE</scope>
    <source>
        <strain evidence="9">CBS 4856</strain>
    </source>
</reference>
<dbReference type="PANTHER" id="PTHR14145:SF2">
    <property type="entry name" value="COP9 SIGNALOSOME COMPLEX SUBUNIT 1"/>
    <property type="match status" value="1"/>
</dbReference>
<dbReference type="Pfam" id="PF01399">
    <property type="entry name" value="PCI"/>
    <property type="match status" value="1"/>
</dbReference>
<comment type="similarity">
    <text evidence="3">Belongs to the CSN1 family.</text>
</comment>
<dbReference type="Pfam" id="PF10602">
    <property type="entry name" value="RPN7"/>
    <property type="match status" value="1"/>
</dbReference>
<evidence type="ECO:0000313" key="10">
    <source>
        <dbReference type="Proteomes" id="UP000761534"/>
    </source>
</evidence>
<dbReference type="Proteomes" id="UP000761534">
    <property type="component" value="Unassembled WGS sequence"/>
</dbReference>
<dbReference type="InterPro" id="IPR045135">
    <property type="entry name" value="Rpn7_N"/>
</dbReference>
<dbReference type="InterPro" id="IPR000717">
    <property type="entry name" value="PCI_dom"/>
</dbReference>
<organism evidence="9 10">
    <name type="scientific">Trichomonascus ciferrii</name>
    <dbReference type="NCBI Taxonomy" id="44093"/>
    <lineage>
        <taxon>Eukaryota</taxon>
        <taxon>Fungi</taxon>
        <taxon>Dikarya</taxon>
        <taxon>Ascomycota</taxon>
        <taxon>Saccharomycotina</taxon>
        <taxon>Dipodascomycetes</taxon>
        <taxon>Dipodascales</taxon>
        <taxon>Trichomonascaceae</taxon>
        <taxon>Trichomonascus</taxon>
        <taxon>Trichomonascus ciferrii complex</taxon>
    </lineage>
</organism>
<evidence type="ECO:0000313" key="9">
    <source>
        <dbReference type="EMBL" id="KAA8910866.1"/>
    </source>
</evidence>
<evidence type="ECO:0000259" key="8">
    <source>
        <dbReference type="PROSITE" id="PS50250"/>
    </source>
</evidence>
<dbReference type="SUPFAM" id="SSF46785">
    <property type="entry name" value="Winged helix' DNA-binding domain"/>
    <property type="match status" value="1"/>
</dbReference>
<keyword evidence="10" id="KW-1185">Reference proteome</keyword>
<evidence type="ECO:0000256" key="5">
    <source>
        <dbReference type="ARBA" id="ARBA00022790"/>
    </source>
</evidence>
<gene>
    <name evidence="9" type="ORF">TRICI_004009</name>
</gene>
<dbReference type="OrthoDB" id="422427at2759"/>
<keyword evidence="6" id="KW-0539">Nucleus</keyword>
<keyword evidence="4" id="KW-0963">Cytoplasm</keyword>
<dbReference type="AlphaFoldDB" id="A0A642V8D4"/>
<keyword evidence="5" id="KW-0736">Signalosome</keyword>
<dbReference type="GO" id="GO:0005737">
    <property type="term" value="C:cytoplasm"/>
    <property type="evidence" value="ECO:0007669"/>
    <property type="project" value="UniProtKB-SubCell"/>
</dbReference>